<evidence type="ECO:0000313" key="2">
    <source>
        <dbReference type="EMBL" id="AFZ15257.1"/>
    </source>
</evidence>
<dbReference type="InterPro" id="IPR024983">
    <property type="entry name" value="CHAT_dom"/>
</dbReference>
<dbReference type="Pfam" id="PF12770">
    <property type="entry name" value="CHAT"/>
    <property type="match status" value="1"/>
</dbReference>
<dbReference type="Proteomes" id="UP000010472">
    <property type="component" value="Chromosome"/>
</dbReference>
<accession>K9W678</accession>
<dbReference type="EMBL" id="CP003620">
    <property type="protein sequence ID" value="AFZ15257.1"/>
    <property type="molecule type" value="Genomic_DNA"/>
</dbReference>
<evidence type="ECO:0000313" key="3">
    <source>
        <dbReference type="Proteomes" id="UP000010472"/>
    </source>
</evidence>
<dbReference type="PATRIC" id="fig|1173022.3.peg.4835"/>
<keyword evidence="3" id="KW-1185">Reference proteome</keyword>
<dbReference type="HOGENOM" id="CLU_003728_15_2_3"/>
<protein>
    <submittedName>
        <fullName evidence="2">Protein prenyltransferase, alpha subunit</fullName>
    </submittedName>
</protein>
<proteinExistence type="predicted"/>
<evidence type="ECO:0000259" key="1">
    <source>
        <dbReference type="Pfam" id="PF12770"/>
    </source>
</evidence>
<dbReference type="STRING" id="1173022.Cri9333_4475"/>
<gene>
    <name evidence="2" type="ORF">Cri9333_4475</name>
</gene>
<organism evidence="2 3">
    <name type="scientific">Crinalium epipsammum PCC 9333</name>
    <dbReference type="NCBI Taxonomy" id="1173022"/>
    <lineage>
        <taxon>Bacteria</taxon>
        <taxon>Bacillati</taxon>
        <taxon>Cyanobacteriota</taxon>
        <taxon>Cyanophyceae</taxon>
        <taxon>Gomontiellales</taxon>
        <taxon>Gomontiellaceae</taxon>
        <taxon>Crinalium</taxon>
    </lineage>
</organism>
<sequence length="456" mass="52280">MVKALTVAEEGKNTCLSWLLYDRADEIPPPSYRQIQQLLNPTTAAIYWHISPYALHTFILKHNAPEPIPLTTPTSDHQETLPEPVNRQRQFKDWVKQWNHKYQEYSAGKTPLKQQPDNILPWREALPEMLQNLANILNIPAILKKINPENPDSPIENLILIPHRDLHRFPLHALFPDNFCITYLPSAQMGIDILKKYQQRDGEAGKPEIENNTRIFSVEHPNSQDFEDLPFAEIESATICQLFQNPTRFDSHRATKAIVETNLKDDHKIFSFTGHGGYNYRHPEKSALYLSETDQLTVAEICKLPLSHYYLVTLSACETAISGDYSITTEYVGLISGFMSAGVDHVVSTLWKVESEACALIMMKFYHLLRQTNSAPVALNQAKIWLREATWGDIAQFYQEILTNLPVNVGSLRPLIEDALYRINTMEENNCPFTDPYYWAAFTITGLPNQPYREII</sequence>
<dbReference type="eggNOG" id="COG4995">
    <property type="taxonomic scope" value="Bacteria"/>
</dbReference>
<name>K9W678_9CYAN</name>
<dbReference type="AlphaFoldDB" id="K9W678"/>
<feature type="domain" description="CHAT" evidence="1">
    <location>
        <begin position="129"/>
        <end position="446"/>
    </location>
</feature>
<keyword evidence="2" id="KW-0808">Transferase</keyword>
<dbReference type="GO" id="GO:0016740">
    <property type="term" value="F:transferase activity"/>
    <property type="evidence" value="ECO:0007669"/>
    <property type="project" value="UniProtKB-KW"/>
</dbReference>
<dbReference type="RefSeq" id="WP_015205348.1">
    <property type="nucleotide sequence ID" value="NC_019753.1"/>
</dbReference>
<reference evidence="2 3" key="1">
    <citation type="submission" date="2012-06" db="EMBL/GenBank/DDBJ databases">
        <title>Finished chromosome of genome of Crinalium epipsammum PCC 9333.</title>
        <authorList>
            <consortium name="US DOE Joint Genome Institute"/>
            <person name="Gugger M."/>
            <person name="Coursin T."/>
            <person name="Rippka R."/>
            <person name="Tandeau De Marsac N."/>
            <person name="Huntemann M."/>
            <person name="Wei C.-L."/>
            <person name="Han J."/>
            <person name="Detter J.C."/>
            <person name="Han C."/>
            <person name="Tapia R."/>
            <person name="Davenport K."/>
            <person name="Daligault H."/>
            <person name="Erkkila T."/>
            <person name="Gu W."/>
            <person name="Munk A.C.C."/>
            <person name="Teshima H."/>
            <person name="Xu Y."/>
            <person name="Chain P."/>
            <person name="Chen A."/>
            <person name="Krypides N."/>
            <person name="Mavromatis K."/>
            <person name="Markowitz V."/>
            <person name="Szeto E."/>
            <person name="Ivanova N."/>
            <person name="Mikhailova N."/>
            <person name="Ovchinnikova G."/>
            <person name="Pagani I."/>
            <person name="Pati A."/>
            <person name="Goodwin L."/>
            <person name="Peters L."/>
            <person name="Pitluck S."/>
            <person name="Woyke T."/>
            <person name="Kerfeld C."/>
        </authorList>
    </citation>
    <scope>NUCLEOTIDE SEQUENCE [LARGE SCALE GENOMIC DNA]</scope>
    <source>
        <strain evidence="2 3">PCC 9333</strain>
    </source>
</reference>
<dbReference type="KEGG" id="cep:Cri9333_4475"/>